<dbReference type="PANTHER" id="PTHR43027:SF2">
    <property type="entry name" value="TRANSPORT PERMEASE PROTEIN"/>
    <property type="match status" value="1"/>
</dbReference>
<evidence type="ECO:0000256" key="1">
    <source>
        <dbReference type="ARBA" id="ARBA00004141"/>
    </source>
</evidence>
<dbReference type="InterPro" id="IPR047817">
    <property type="entry name" value="ABC2_TM_bact-type"/>
</dbReference>
<evidence type="ECO:0000256" key="3">
    <source>
        <dbReference type="ARBA" id="ARBA00022989"/>
    </source>
</evidence>
<keyword evidence="2 6" id="KW-0812">Transmembrane</keyword>
<evidence type="ECO:0000256" key="6">
    <source>
        <dbReference type="RuleBase" id="RU361157"/>
    </source>
</evidence>
<feature type="transmembrane region" description="Helical" evidence="6">
    <location>
        <begin position="146"/>
        <end position="171"/>
    </location>
</feature>
<dbReference type="PRINTS" id="PR00164">
    <property type="entry name" value="ABC2TRNSPORT"/>
</dbReference>
<dbReference type="Pfam" id="PF12698">
    <property type="entry name" value="ABC2_membrane_3"/>
    <property type="match status" value="1"/>
</dbReference>
<protein>
    <recommendedName>
        <fullName evidence="6">Transport permease protein</fullName>
    </recommendedName>
</protein>
<evidence type="ECO:0000313" key="8">
    <source>
        <dbReference type="EMBL" id="SFB14395.1"/>
    </source>
</evidence>
<dbReference type="Proteomes" id="UP000243799">
    <property type="component" value="Unassembled WGS sequence"/>
</dbReference>
<dbReference type="EMBL" id="FOKG01000005">
    <property type="protein sequence ID" value="SFB14395.1"/>
    <property type="molecule type" value="Genomic_DNA"/>
</dbReference>
<keyword evidence="4 6" id="KW-0472">Membrane</keyword>
<evidence type="ECO:0000256" key="5">
    <source>
        <dbReference type="ARBA" id="ARBA00023251"/>
    </source>
</evidence>
<gene>
    <name evidence="8" type="ORF">SAMN05216266_105197</name>
</gene>
<feature type="transmembrane region" description="Helical" evidence="6">
    <location>
        <begin position="25"/>
        <end position="46"/>
    </location>
</feature>
<feature type="transmembrane region" description="Helical" evidence="6">
    <location>
        <begin position="111"/>
        <end position="139"/>
    </location>
</feature>
<evidence type="ECO:0000256" key="2">
    <source>
        <dbReference type="ARBA" id="ARBA00022692"/>
    </source>
</evidence>
<reference evidence="9" key="1">
    <citation type="submission" date="2016-10" db="EMBL/GenBank/DDBJ databases">
        <authorList>
            <person name="Varghese N."/>
            <person name="Submissions S."/>
        </authorList>
    </citation>
    <scope>NUCLEOTIDE SEQUENCE [LARGE SCALE GENOMIC DNA]</scope>
    <source>
        <strain evidence="9">CGMCC 4.3568</strain>
    </source>
</reference>
<dbReference type="RefSeq" id="WP_091672453.1">
    <property type="nucleotide sequence ID" value="NZ_FOKG01000005.1"/>
</dbReference>
<keyword evidence="6" id="KW-1003">Cell membrane</keyword>
<evidence type="ECO:0000256" key="4">
    <source>
        <dbReference type="ARBA" id="ARBA00023136"/>
    </source>
</evidence>
<dbReference type="PANTHER" id="PTHR43027">
    <property type="entry name" value="DOXORUBICIN RESISTANCE ABC TRANSPORTER PERMEASE PROTEIN DRRC-RELATED"/>
    <property type="match status" value="1"/>
</dbReference>
<dbReference type="PROSITE" id="PS51012">
    <property type="entry name" value="ABC_TM2"/>
    <property type="match status" value="1"/>
</dbReference>
<dbReference type="InterPro" id="IPR052902">
    <property type="entry name" value="ABC-2_transporter"/>
</dbReference>
<dbReference type="GO" id="GO:0043190">
    <property type="term" value="C:ATP-binding cassette (ABC) transporter complex"/>
    <property type="evidence" value="ECO:0007669"/>
    <property type="project" value="InterPro"/>
</dbReference>
<accession>A0A1I0YLV6</accession>
<evidence type="ECO:0000259" key="7">
    <source>
        <dbReference type="PROSITE" id="PS51012"/>
    </source>
</evidence>
<dbReference type="OrthoDB" id="3217868at2"/>
<organism evidence="8 9">
    <name type="scientific">Amycolatopsis marina</name>
    <dbReference type="NCBI Taxonomy" id="490629"/>
    <lineage>
        <taxon>Bacteria</taxon>
        <taxon>Bacillati</taxon>
        <taxon>Actinomycetota</taxon>
        <taxon>Actinomycetes</taxon>
        <taxon>Pseudonocardiales</taxon>
        <taxon>Pseudonocardiaceae</taxon>
        <taxon>Amycolatopsis</taxon>
    </lineage>
</organism>
<comment type="subcellular location">
    <subcellularLocation>
        <location evidence="6">Cell membrane</location>
        <topology evidence="6">Multi-pass membrane protein</topology>
    </subcellularLocation>
    <subcellularLocation>
        <location evidence="1">Membrane</location>
        <topology evidence="1">Multi-pass membrane protein</topology>
    </subcellularLocation>
</comment>
<keyword evidence="5" id="KW-0046">Antibiotic resistance</keyword>
<dbReference type="GO" id="GO:0140359">
    <property type="term" value="F:ABC-type transporter activity"/>
    <property type="evidence" value="ECO:0007669"/>
    <property type="project" value="InterPro"/>
</dbReference>
<dbReference type="AlphaFoldDB" id="A0A1I0YLV6"/>
<feature type="domain" description="ABC transmembrane type-2" evidence="7">
    <location>
        <begin position="31"/>
        <end position="257"/>
    </location>
</feature>
<keyword evidence="6" id="KW-0813">Transport</keyword>
<keyword evidence="3 6" id="KW-1133">Transmembrane helix</keyword>
<proteinExistence type="inferred from homology"/>
<comment type="similarity">
    <text evidence="6">Belongs to the ABC-2 integral membrane protein family.</text>
</comment>
<dbReference type="InterPro" id="IPR000412">
    <property type="entry name" value="ABC_2_transport"/>
</dbReference>
<dbReference type="PIRSF" id="PIRSF006648">
    <property type="entry name" value="DrrB"/>
    <property type="match status" value="1"/>
</dbReference>
<sequence length="257" mass="26538">MTGNIRAHRPGPAAWAMLTWTEAKLVWRDTSGVIIPLGLPMLIMVMNGLGSDGSAIPEFGGLSAFEAYVVPLTIAMVVALVGVVNMPSFLATYRHTGVLRRLSVTPAHPTLVLLAQVVVSLVQSVIGVLLALGLAVALFDASLPRGLLAAIGVFLLVAAAMYALGTLVAAISPTTNSSIAIGLVVFFAMLAAGGGFGPRENLPTWLATIGEYLPFGAGLDALTATWMGAAPELQHIAVLVGTTVLAAGAAVKLFRWT</sequence>
<dbReference type="InterPro" id="IPR013525">
    <property type="entry name" value="ABC2_TM"/>
</dbReference>
<name>A0A1I0YLV6_9PSEU</name>
<feature type="transmembrane region" description="Helical" evidence="6">
    <location>
        <begin position="67"/>
        <end position="91"/>
    </location>
</feature>
<evidence type="ECO:0000313" key="9">
    <source>
        <dbReference type="Proteomes" id="UP000243799"/>
    </source>
</evidence>
<feature type="transmembrane region" description="Helical" evidence="6">
    <location>
        <begin position="235"/>
        <end position="254"/>
    </location>
</feature>
<keyword evidence="9" id="KW-1185">Reference proteome</keyword>
<dbReference type="GO" id="GO:0046677">
    <property type="term" value="P:response to antibiotic"/>
    <property type="evidence" value="ECO:0007669"/>
    <property type="project" value="UniProtKB-KW"/>
</dbReference>
<dbReference type="STRING" id="490629.SAMN05216266_105197"/>
<feature type="transmembrane region" description="Helical" evidence="6">
    <location>
        <begin position="177"/>
        <end position="197"/>
    </location>
</feature>